<evidence type="ECO:0000313" key="2">
    <source>
        <dbReference type="Proteomes" id="UP000688947"/>
    </source>
</evidence>
<dbReference type="Proteomes" id="UP000688947">
    <property type="component" value="Unassembled WGS sequence"/>
</dbReference>
<dbReference type="EMBL" id="JAENGZ010003425">
    <property type="protein sequence ID" value="KAG6941617.1"/>
    <property type="molecule type" value="Genomic_DNA"/>
</dbReference>
<protein>
    <submittedName>
        <fullName evidence="1">Uncharacterized protein</fullName>
    </submittedName>
</protein>
<proteinExistence type="predicted"/>
<dbReference type="AlphaFoldDB" id="A0A8T1TJ17"/>
<comment type="caution">
    <text evidence="1">The sequence shown here is derived from an EMBL/GenBank/DDBJ whole genome shotgun (WGS) entry which is preliminary data.</text>
</comment>
<sequence length="58" mass="6269">MCVDHRPLRLISKCDGTRSASACGSNSTGNPFPPWGLYLWSSGLGRPPLLMKHNSKIG</sequence>
<organism evidence="1 2">
    <name type="scientific">Phytophthora cactorum</name>
    <dbReference type="NCBI Taxonomy" id="29920"/>
    <lineage>
        <taxon>Eukaryota</taxon>
        <taxon>Sar</taxon>
        <taxon>Stramenopiles</taxon>
        <taxon>Oomycota</taxon>
        <taxon>Peronosporomycetes</taxon>
        <taxon>Peronosporales</taxon>
        <taxon>Peronosporaceae</taxon>
        <taxon>Phytophthora</taxon>
    </lineage>
</organism>
<reference evidence="1" key="1">
    <citation type="submission" date="2021-01" db="EMBL/GenBank/DDBJ databases">
        <title>Phytophthora aleatoria, a newly-described species from Pinus radiata is distinct from Phytophthora cactorum isolates based on comparative genomics.</title>
        <authorList>
            <person name="Mcdougal R."/>
            <person name="Panda P."/>
            <person name="Williams N."/>
            <person name="Studholme D.J."/>
        </authorList>
    </citation>
    <scope>NUCLEOTIDE SEQUENCE</scope>
    <source>
        <strain evidence="1">NZFS 3830</strain>
    </source>
</reference>
<gene>
    <name evidence="1" type="ORF">JG687_00019543</name>
</gene>
<evidence type="ECO:0000313" key="1">
    <source>
        <dbReference type="EMBL" id="KAG6941617.1"/>
    </source>
</evidence>
<accession>A0A8T1TJ17</accession>
<name>A0A8T1TJ17_9STRA</name>